<evidence type="ECO:0000313" key="2">
    <source>
        <dbReference type="EMBL" id="NUW38927.1"/>
    </source>
</evidence>
<evidence type="ECO:0000313" key="3">
    <source>
        <dbReference type="Proteomes" id="UP000546126"/>
    </source>
</evidence>
<proteinExistence type="predicted"/>
<evidence type="ECO:0000256" key="1">
    <source>
        <dbReference type="SAM" id="MobiDB-lite"/>
    </source>
</evidence>
<name>A0A7Y6M8U2_9ACTN</name>
<feature type="region of interest" description="Disordered" evidence="1">
    <location>
        <begin position="137"/>
        <end position="165"/>
    </location>
</feature>
<dbReference type="Proteomes" id="UP000546126">
    <property type="component" value="Unassembled WGS sequence"/>
</dbReference>
<sequence>MATNDDDTLPLQPPVRLPSEAELAAAVRATPLTTALLRATAPAPGTDSGSGSGSDVGEAGAAGDEELLDEALRQRVAQVLREGEDRQVLSTWTEVCRDVVLRDEQVFLCLVRLFMRRERLSGPPGVLGTLGLVRRVAQDPPPAAPRGRGRRGGSGPADPEPAELSALSPLGSWAARGLISEASGQDIPVMGSFASRDAAALLQGLRSYPEPERLEELTGWLAGRDRGEAAEEVGAALATASPLGRAVGVELLATDFGDEGRRVLDRLIDTPRLGAVIAARLGRDERPSTPEEIAWALVDMAATLLEFGGETDEVIASIAMGMDAEEQAGTLTLFALGDHPWTAQVLRVFIDHHPDRRVAAAARKALRRLHGLASIRG</sequence>
<dbReference type="AlphaFoldDB" id="A0A7Y6M8U2"/>
<dbReference type="EMBL" id="JABWGO010000001">
    <property type="protein sequence ID" value="NUW38927.1"/>
    <property type="molecule type" value="Genomic_DNA"/>
</dbReference>
<accession>A0A7Y6M8U2</accession>
<reference evidence="2 3" key="1">
    <citation type="submission" date="2020-06" db="EMBL/GenBank/DDBJ databases">
        <authorList>
            <person name="Chanama M."/>
        </authorList>
    </citation>
    <scope>NUCLEOTIDE SEQUENCE [LARGE SCALE GENOMIC DNA]</scope>
    <source>
        <strain evidence="2 3">TBRC6557</strain>
    </source>
</reference>
<dbReference type="RefSeq" id="WP_312887921.1">
    <property type="nucleotide sequence ID" value="NZ_JABWGO010000001.1"/>
</dbReference>
<feature type="region of interest" description="Disordered" evidence="1">
    <location>
        <begin position="40"/>
        <end position="60"/>
    </location>
</feature>
<gene>
    <name evidence="2" type="ORF">HT134_02115</name>
</gene>
<protein>
    <submittedName>
        <fullName evidence="2">Uncharacterized protein</fullName>
    </submittedName>
</protein>
<organism evidence="2 3">
    <name type="scientific">Nonomuraea rhodomycinica</name>
    <dbReference type="NCBI Taxonomy" id="1712872"/>
    <lineage>
        <taxon>Bacteria</taxon>
        <taxon>Bacillati</taxon>
        <taxon>Actinomycetota</taxon>
        <taxon>Actinomycetes</taxon>
        <taxon>Streptosporangiales</taxon>
        <taxon>Streptosporangiaceae</taxon>
        <taxon>Nonomuraea</taxon>
    </lineage>
</organism>
<keyword evidence="3" id="KW-1185">Reference proteome</keyword>
<comment type="caution">
    <text evidence="2">The sequence shown here is derived from an EMBL/GenBank/DDBJ whole genome shotgun (WGS) entry which is preliminary data.</text>
</comment>